<dbReference type="Pfam" id="PF02005">
    <property type="entry name" value="TRM"/>
    <property type="match status" value="1"/>
</dbReference>
<dbReference type="PANTHER" id="PTHR10631:SF3">
    <property type="entry name" value="TRNA (GUANINE(26)-N(2))-DIMETHYLTRANSFERASE"/>
    <property type="match status" value="1"/>
</dbReference>
<evidence type="ECO:0000313" key="12">
    <source>
        <dbReference type="Proteomes" id="UP000515788"/>
    </source>
</evidence>
<dbReference type="KEGG" id="tgb:HG536_0C01800"/>
<evidence type="ECO:0000313" key="11">
    <source>
        <dbReference type="EMBL" id="QLL32012.1"/>
    </source>
</evidence>
<dbReference type="SUPFAM" id="SSF53335">
    <property type="entry name" value="S-adenosyl-L-methionine-dependent methyltransferases"/>
    <property type="match status" value="1"/>
</dbReference>
<dbReference type="GO" id="GO:0000049">
    <property type="term" value="F:tRNA binding"/>
    <property type="evidence" value="ECO:0007669"/>
    <property type="project" value="UniProtKB-UniRule"/>
</dbReference>
<dbReference type="PANTHER" id="PTHR10631">
    <property type="entry name" value="N 2 ,N 2 -DIMETHYLGUANOSINE TRNA METHYLTRANSFERASE"/>
    <property type="match status" value="1"/>
</dbReference>
<evidence type="ECO:0000256" key="2">
    <source>
        <dbReference type="ARBA" id="ARBA00022603"/>
    </source>
</evidence>
<dbReference type="PROSITE" id="PS51626">
    <property type="entry name" value="SAM_MT_TRM1"/>
    <property type="match status" value="1"/>
</dbReference>
<dbReference type="Proteomes" id="UP000515788">
    <property type="component" value="Chromosome 3"/>
</dbReference>
<keyword evidence="2 9" id="KW-0489">Methyltransferase</keyword>
<gene>
    <name evidence="11" type="ORF">HG536_0C01800</name>
</gene>
<dbReference type="GO" id="GO:0005634">
    <property type="term" value="C:nucleus"/>
    <property type="evidence" value="ECO:0007669"/>
    <property type="project" value="TreeGrafter"/>
</dbReference>
<dbReference type="InterPro" id="IPR002905">
    <property type="entry name" value="Trm1"/>
</dbReference>
<name>A0A7G3ZES6_9SACH</name>
<evidence type="ECO:0000256" key="3">
    <source>
        <dbReference type="ARBA" id="ARBA00022679"/>
    </source>
</evidence>
<dbReference type="EMBL" id="CP059248">
    <property type="protein sequence ID" value="QLL32012.1"/>
    <property type="molecule type" value="Genomic_DNA"/>
</dbReference>
<dbReference type="GeneID" id="59325149"/>
<dbReference type="GO" id="GO:0160104">
    <property type="term" value="F:tRNA (guanine(26)-N2)-dimethyltransferase activity"/>
    <property type="evidence" value="ECO:0007669"/>
    <property type="project" value="UniProtKB-UniRule"/>
</dbReference>
<evidence type="ECO:0000256" key="8">
    <source>
        <dbReference type="ARBA" id="ARBA00051897"/>
    </source>
</evidence>
<evidence type="ECO:0000256" key="9">
    <source>
        <dbReference type="PROSITE-ProRule" id="PRU00958"/>
    </source>
</evidence>
<dbReference type="Gene3D" id="3.40.50.150">
    <property type="entry name" value="Vaccinia Virus protein VP39"/>
    <property type="match status" value="1"/>
</dbReference>
<dbReference type="RefSeq" id="XP_037138687.1">
    <property type="nucleotide sequence ID" value="XM_037282792.1"/>
</dbReference>
<keyword evidence="6 9" id="KW-0694">RNA-binding</keyword>
<dbReference type="GO" id="GO:0002940">
    <property type="term" value="P:tRNA N2-guanine methylation"/>
    <property type="evidence" value="ECO:0007669"/>
    <property type="project" value="TreeGrafter"/>
</dbReference>
<dbReference type="OrthoDB" id="6349953at2759"/>
<keyword evidence="12" id="KW-1185">Reference proteome</keyword>
<evidence type="ECO:0000256" key="4">
    <source>
        <dbReference type="ARBA" id="ARBA00022691"/>
    </source>
</evidence>
<evidence type="ECO:0000256" key="6">
    <source>
        <dbReference type="ARBA" id="ARBA00022884"/>
    </source>
</evidence>
<organism evidence="11 12">
    <name type="scientific">Torulaspora globosa</name>
    <dbReference type="NCBI Taxonomy" id="48254"/>
    <lineage>
        <taxon>Eukaryota</taxon>
        <taxon>Fungi</taxon>
        <taxon>Dikarya</taxon>
        <taxon>Ascomycota</taxon>
        <taxon>Saccharomycotina</taxon>
        <taxon>Saccharomycetes</taxon>
        <taxon>Saccharomycetales</taxon>
        <taxon>Saccharomycetaceae</taxon>
        <taxon>Torulaspora</taxon>
    </lineage>
</organism>
<keyword evidence="5 9" id="KW-0819">tRNA processing</keyword>
<dbReference type="InterPro" id="IPR029063">
    <property type="entry name" value="SAM-dependent_MTases_sf"/>
</dbReference>
<feature type="region of interest" description="Disordered" evidence="10">
    <location>
        <begin position="87"/>
        <end position="125"/>
    </location>
</feature>
<comment type="similarity">
    <text evidence="9">Belongs to the class I-like SAM-binding methyltransferase superfamily. Trm1 family.</text>
</comment>
<evidence type="ECO:0000256" key="7">
    <source>
        <dbReference type="ARBA" id="ARBA00039099"/>
    </source>
</evidence>
<dbReference type="InterPro" id="IPR042296">
    <property type="entry name" value="tRNA_met_Trm1_C"/>
</dbReference>
<evidence type="ECO:0000256" key="5">
    <source>
        <dbReference type="ARBA" id="ARBA00022694"/>
    </source>
</evidence>
<comment type="catalytic activity">
    <reaction evidence="8 9">
        <text>guanosine(26) in tRNA + 2 S-adenosyl-L-methionine = N(2)-dimethylguanosine(26) in tRNA + 2 S-adenosyl-L-homocysteine + 2 H(+)</text>
        <dbReference type="Rhea" id="RHEA:43140"/>
        <dbReference type="Rhea" id="RHEA-COMP:10359"/>
        <dbReference type="Rhea" id="RHEA-COMP:10360"/>
        <dbReference type="ChEBI" id="CHEBI:15378"/>
        <dbReference type="ChEBI" id="CHEBI:57856"/>
        <dbReference type="ChEBI" id="CHEBI:59789"/>
        <dbReference type="ChEBI" id="CHEBI:74269"/>
        <dbReference type="ChEBI" id="CHEBI:74513"/>
        <dbReference type="EC" id="2.1.1.216"/>
    </reaction>
</comment>
<dbReference type="EC" id="2.1.1.216" evidence="7 9"/>
<proteinExistence type="inferred from homology"/>
<evidence type="ECO:0000256" key="1">
    <source>
        <dbReference type="ARBA" id="ARBA00022555"/>
    </source>
</evidence>
<protein>
    <recommendedName>
        <fullName evidence="7 9">tRNA (guanine(26)-N(2))-dimethyltransferase</fullName>
        <ecNumber evidence="7 9">2.1.1.216</ecNumber>
    </recommendedName>
</protein>
<feature type="compositionally biased region" description="Basic residues" evidence="10">
    <location>
        <begin position="92"/>
        <end position="102"/>
    </location>
</feature>
<reference evidence="11 12" key="1">
    <citation type="submission" date="2020-06" db="EMBL/GenBank/DDBJ databases">
        <title>The yeast mating-type switching endonuclease HO is a domesticated member of an unorthodox homing genetic element family.</title>
        <authorList>
            <person name="Coughlan A.Y."/>
            <person name="Lombardi L."/>
            <person name="Braun-Galleani S."/>
            <person name="Martos A.R."/>
            <person name="Galeote V."/>
            <person name="Bigey F."/>
            <person name="Dequin S."/>
            <person name="Byrne K.P."/>
            <person name="Wolfe K.H."/>
        </authorList>
    </citation>
    <scope>NUCLEOTIDE SEQUENCE [LARGE SCALE GENOMIC DNA]</scope>
    <source>
        <strain evidence="11 12">CBS764</strain>
    </source>
</reference>
<dbReference type="FunFam" id="3.30.56.70:FF:000001">
    <property type="entry name" value="tRNA (guanine(26)-N(2))-dimethyltransferase"/>
    <property type="match status" value="1"/>
</dbReference>
<dbReference type="NCBIfam" id="TIGR00308">
    <property type="entry name" value="TRM1"/>
    <property type="match status" value="1"/>
</dbReference>
<keyword evidence="3 9" id="KW-0808">Transferase</keyword>
<dbReference type="Gene3D" id="3.30.56.70">
    <property type="entry name" value="N2,N2-dimethylguanosine tRNA methyltransferase, C-terminal domain"/>
    <property type="match status" value="1"/>
</dbReference>
<evidence type="ECO:0000256" key="10">
    <source>
        <dbReference type="SAM" id="MobiDB-lite"/>
    </source>
</evidence>
<dbReference type="AlphaFoldDB" id="A0A7G3ZES6"/>
<sequence length="572" mass="63591">MSLEFGSGRPFVVASKMLRAAISKIKSRIGGGGSSFINPDDYNVVKEGRAEILFPKAETVFYNPVQQFNRDLSVCCIKAWDNLYGNPARNGKNGRRNGRKRPTCSDEDATSSGKRRKLKNNAVEPSAAEGAAAPYMKILEALSATGLRAIRYAHEIPHVKQIVANDLLPDAVESIRRNAEFNKVDHIVTPNLDDANVLMYRAKAENTKYHVIDLDPYGTVTPFVDAALQSIEEDGLMLVTCTDLSVLAGNGYPEKCFALYGGVNMASHESSHESALRLVLNLLNQSAAKYRKSVEPLLSLSIDFYVRVFVKVRTSPIEVKNLQSKTMITYHCSQCGSYHNQPLGRATERVSSKQKKSVKYSVAQGPPVDSKCKFCSGTYHLAGPMYGAPLHNKEFIEEVLRINREEHTDDVYGTRKRIEGMLTLAKNELCDSPFYFSPNHISSVLKLQVPPLKRIVAGLGSLGYNCSLTHAQPSSLKTDAPWEAIWHVMKESDHAGKKDLAKMNPNSTGFRILANEPQWLPDSHREALAKLSFEPNEQSGQLEKLRKLKIVRYQENPTKNWGPKARPNAPSK</sequence>
<accession>A0A7G3ZES6</accession>
<keyword evidence="4 9" id="KW-0949">S-adenosyl-L-methionine</keyword>
<keyword evidence="1 9" id="KW-0820">tRNA-binding</keyword>